<feature type="transmembrane region" description="Helical" evidence="8">
    <location>
        <begin position="298"/>
        <end position="326"/>
    </location>
</feature>
<dbReference type="Gene3D" id="3.40.50.300">
    <property type="entry name" value="P-loop containing nucleotide triphosphate hydrolases"/>
    <property type="match status" value="1"/>
</dbReference>
<dbReference type="PANTHER" id="PTHR24223">
    <property type="entry name" value="ATP-BINDING CASSETTE SUB-FAMILY C"/>
    <property type="match status" value="1"/>
</dbReference>
<dbReference type="Pfam" id="PF24358">
    <property type="entry name" value="ABCC10_N"/>
    <property type="match status" value="1"/>
</dbReference>
<dbReference type="Pfam" id="PF00664">
    <property type="entry name" value="ABC_membrane"/>
    <property type="match status" value="1"/>
</dbReference>
<feature type="transmembrane region" description="Helical" evidence="8">
    <location>
        <begin position="421"/>
        <end position="452"/>
    </location>
</feature>
<dbReference type="FunFam" id="1.20.1560.10:FF:000003">
    <property type="entry name" value="ABC transporter C family member 10"/>
    <property type="match status" value="1"/>
</dbReference>
<dbReference type="PANTHER" id="PTHR24223:SF369">
    <property type="entry name" value="ABC TRANSPORTER C FAMILY MEMBER 10"/>
    <property type="match status" value="1"/>
</dbReference>
<dbReference type="GO" id="GO:0005524">
    <property type="term" value="F:ATP binding"/>
    <property type="evidence" value="ECO:0007669"/>
    <property type="project" value="UniProtKB-KW"/>
</dbReference>
<reference evidence="11" key="1">
    <citation type="submission" date="2016-06" db="EMBL/GenBank/DDBJ databases">
        <title>Parallel loss of symbiosis genes in relatives of nitrogen-fixing non-legume Parasponia.</title>
        <authorList>
            <person name="Van Velzen R."/>
            <person name="Holmer R."/>
            <person name="Bu F."/>
            <person name="Rutten L."/>
            <person name="Van Zeijl A."/>
            <person name="Liu W."/>
            <person name="Santuari L."/>
            <person name="Cao Q."/>
            <person name="Sharma T."/>
            <person name="Shen D."/>
            <person name="Roswanjaya Y."/>
            <person name="Wardhani T."/>
            <person name="Kalhor M.S."/>
            <person name="Jansen J."/>
            <person name="Van den Hoogen J."/>
            <person name="Gungor B."/>
            <person name="Hartog M."/>
            <person name="Hontelez J."/>
            <person name="Verver J."/>
            <person name="Yang W.-C."/>
            <person name="Schijlen E."/>
            <person name="Repin R."/>
            <person name="Schilthuizen M."/>
            <person name="Schranz E."/>
            <person name="Heidstra R."/>
            <person name="Miyata K."/>
            <person name="Fedorova E."/>
            <person name="Kohlen W."/>
            <person name="Bisseling T."/>
            <person name="Smit S."/>
            <person name="Geurts R."/>
        </authorList>
    </citation>
    <scope>NUCLEOTIDE SEQUENCE [LARGE SCALE GENOMIC DNA]</scope>
    <source>
        <strain evidence="11">cv. RG33-2</strain>
    </source>
</reference>
<dbReference type="GO" id="GO:0140359">
    <property type="term" value="F:ABC-type transporter activity"/>
    <property type="evidence" value="ECO:0007669"/>
    <property type="project" value="InterPro"/>
</dbReference>
<dbReference type="InterPro" id="IPR027417">
    <property type="entry name" value="P-loop_NTPase"/>
</dbReference>
<evidence type="ECO:0000256" key="3">
    <source>
        <dbReference type="ARBA" id="ARBA00022692"/>
    </source>
</evidence>
<accession>A0A2P5FGI5</accession>
<keyword evidence="3 8" id="KW-0812">Transmembrane</keyword>
<dbReference type="InterPro" id="IPR011527">
    <property type="entry name" value="ABC1_TM_dom"/>
</dbReference>
<dbReference type="STRING" id="63057.A0A2P5FGI5"/>
<keyword evidence="2" id="KW-0813">Transport</keyword>
<dbReference type="Proteomes" id="UP000237000">
    <property type="component" value="Unassembled WGS sequence"/>
</dbReference>
<dbReference type="Gene3D" id="1.20.1560.10">
    <property type="entry name" value="ABC transporter type 1, transmembrane domain"/>
    <property type="match status" value="1"/>
</dbReference>
<dbReference type="InterPro" id="IPR056228">
    <property type="entry name" value="ABCC10-like_N"/>
</dbReference>
<feature type="transmembrane region" description="Helical" evidence="8">
    <location>
        <begin position="20"/>
        <end position="42"/>
    </location>
</feature>
<dbReference type="SUPFAM" id="SSF52540">
    <property type="entry name" value="P-loop containing nucleoside triphosphate hydrolases"/>
    <property type="match status" value="1"/>
</dbReference>
<name>A0A2P5FGI5_TREOI</name>
<evidence type="ECO:0000256" key="2">
    <source>
        <dbReference type="ARBA" id="ARBA00022448"/>
    </source>
</evidence>
<protein>
    <submittedName>
        <fullName evidence="10">ATP-binding cassette containing protein</fullName>
    </submittedName>
</protein>
<evidence type="ECO:0000256" key="5">
    <source>
        <dbReference type="ARBA" id="ARBA00022840"/>
    </source>
</evidence>
<evidence type="ECO:0000256" key="6">
    <source>
        <dbReference type="ARBA" id="ARBA00022989"/>
    </source>
</evidence>
<feature type="transmembrane region" description="Helical" evidence="8">
    <location>
        <begin position="63"/>
        <end position="84"/>
    </location>
</feature>
<feature type="domain" description="ABC transmembrane type-1" evidence="9">
    <location>
        <begin position="299"/>
        <end position="579"/>
    </location>
</feature>
<evidence type="ECO:0000259" key="9">
    <source>
        <dbReference type="PROSITE" id="PS50929"/>
    </source>
</evidence>
<dbReference type="EMBL" id="JXTC01000035">
    <property type="protein sequence ID" value="PON96899.1"/>
    <property type="molecule type" value="Genomic_DNA"/>
</dbReference>
<sequence length="668" mass="74607">MEDVWTMFCGSTSTFEFSCTSHALVVFFDVVLLVVLLITMVNKPSAKPGQLPARFRSLSTLQIVSVVLNGCLGLSFLFLGIWVLEEKLRKTHTALPLNLWFLSLFQGFTWLFVCLTVSIKVKQLPRGLLRLLTILATLFAGFACVLSLFAAVLNKRVTIKVALDVLSLPGAVSLLICAFKCSENEESNESVVFQNVLHTPLIGGANGSDEDDVTAIPFAKAGSFSKLSFWWLNSLMKKGREKTLEEEDIPKLREADRAASCYLMFLEQLEKQKKKEKDGSSSQSLMLKVIIICHWKEILISGIFALLKILTLSAGPLLLNAFILIAEGKQSFKYEGYVLALALFFAKNIESISQRQWYFRSRLIGLKVRSLLIAAIYKKQLRLSSSAKLIHSGGEIMNYVTIDAYRIGEFPFWFHQTWTTSLQLCIALVILFRAVGLASIASLVAIILTVIFNAPLAKLQHKFQMKLMTAQDKRLKAFSEALVNMKVLKLYAWETHFKNVVENLRKVEMKWLSAMQFRRTYNAVIFWSSPFLVSAAAFGSCYFLNIPLNANNVFTFIATLSLVQDPIRSMPDVIAAVIQARVAFERIIKFLEAPELQTARIKQKSNLGSMSSAIDVKSASFSWEQNLSKLTLRNINLQVKPGEKVALCGEVGSGKSTILAAILGEVPN</sequence>
<dbReference type="OrthoDB" id="6500128at2759"/>
<dbReference type="InterPro" id="IPR003439">
    <property type="entry name" value="ABC_transporter-like_ATP-bd"/>
</dbReference>
<evidence type="ECO:0000256" key="1">
    <source>
        <dbReference type="ARBA" id="ARBA00004141"/>
    </source>
</evidence>
<keyword evidence="6 8" id="KW-1133">Transmembrane helix</keyword>
<keyword evidence="5 10" id="KW-0067">ATP-binding</keyword>
<comment type="subcellular location">
    <subcellularLocation>
        <location evidence="1">Membrane</location>
        <topology evidence="1">Multi-pass membrane protein</topology>
    </subcellularLocation>
</comment>
<dbReference type="PROSITE" id="PS50929">
    <property type="entry name" value="ABC_TM1F"/>
    <property type="match status" value="1"/>
</dbReference>
<dbReference type="InterPro" id="IPR044746">
    <property type="entry name" value="ABCC_6TM_D1"/>
</dbReference>
<dbReference type="InterPro" id="IPR036640">
    <property type="entry name" value="ABC1_TM_sf"/>
</dbReference>
<dbReference type="GO" id="GO:0016887">
    <property type="term" value="F:ATP hydrolysis activity"/>
    <property type="evidence" value="ECO:0007669"/>
    <property type="project" value="InterPro"/>
</dbReference>
<feature type="non-terminal residue" evidence="10">
    <location>
        <position position="668"/>
    </location>
</feature>
<evidence type="ECO:0000313" key="10">
    <source>
        <dbReference type="EMBL" id="PON96899.1"/>
    </source>
</evidence>
<feature type="transmembrane region" description="Helical" evidence="8">
    <location>
        <begin position="524"/>
        <end position="545"/>
    </location>
</feature>
<gene>
    <name evidence="10" type="ORF">TorRG33x02_072780</name>
</gene>
<dbReference type="InterPro" id="IPR050173">
    <property type="entry name" value="ABC_transporter_C-like"/>
</dbReference>
<dbReference type="GO" id="GO:0016020">
    <property type="term" value="C:membrane"/>
    <property type="evidence" value="ECO:0007669"/>
    <property type="project" value="UniProtKB-SubCell"/>
</dbReference>
<evidence type="ECO:0000256" key="7">
    <source>
        <dbReference type="ARBA" id="ARBA00023136"/>
    </source>
</evidence>
<dbReference type="InParanoid" id="A0A2P5FGI5"/>
<dbReference type="AlphaFoldDB" id="A0A2P5FGI5"/>
<feature type="transmembrane region" description="Helical" evidence="8">
    <location>
        <begin position="99"/>
        <end position="119"/>
    </location>
</feature>
<organism evidence="10 11">
    <name type="scientific">Trema orientale</name>
    <name type="common">Charcoal tree</name>
    <name type="synonym">Celtis orientalis</name>
    <dbReference type="NCBI Taxonomy" id="63057"/>
    <lineage>
        <taxon>Eukaryota</taxon>
        <taxon>Viridiplantae</taxon>
        <taxon>Streptophyta</taxon>
        <taxon>Embryophyta</taxon>
        <taxon>Tracheophyta</taxon>
        <taxon>Spermatophyta</taxon>
        <taxon>Magnoliopsida</taxon>
        <taxon>eudicotyledons</taxon>
        <taxon>Gunneridae</taxon>
        <taxon>Pentapetalae</taxon>
        <taxon>rosids</taxon>
        <taxon>fabids</taxon>
        <taxon>Rosales</taxon>
        <taxon>Cannabaceae</taxon>
        <taxon>Trema</taxon>
    </lineage>
</organism>
<evidence type="ECO:0000256" key="4">
    <source>
        <dbReference type="ARBA" id="ARBA00022741"/>
    </source>
</evidence>
<dbReference type="Pfam" id="PF00005">
    <property type="entry name" value="ABC_tran"/>
    <property type="match status" value="1"/>
</dbReference>
<keyword evidence="7 8" id="KW-0472">Membrane</keyword>
<keyword evidence="11" id="KW-1185">Reference proteome</keyword>
<dbReference type="CDD" id="cd18579">
    <property type="entry name" value="ABC_6TM_ABCC_D1"/>
    <property type="match status" value="1"/>
</dbReference>
<comment type="caution">
    <text evidence="10">The sequence shown here is derived from an EMBL/GenBank/DDBJ whole genome shotgun (WGS) entry which is preliminary data.</text>
</comment>
<evidence type="ECO:0000313" key="11">
    <source>
        <dbReference type="Proteomes" id="UP000237000"/>
    </source>
</evidence>
<dbReference type="SUPFAM" id="SSF90123">
    <property type="entry name" value="ABC transporter transmembrane region"/>
    <property type="match status" value="1"/>
</dbReference>
<feature type="transmembrane region" description="Helical" evidence="8">
    <location>
        <begin position="131"/>
        <end position="153"/>
    </location>
</feature>
<proteinExistence type="predicted"/>
<keyword evidence="4" id="KW-0547">Nucleotide-binding</keyword>
<evidence type="ECO:0000256" key="8">
    <source>
        <dbReference type="SAM" id="Phobius"/>
    </source>
</evidence>